<dbReference type="RefSeq" id="WP_167365088.1">
    <property type="nucleotide sequence ID" value="NZ_FMXM01000008.1"/>
</dbReference>
<dbReference type="Proteomes" id="UP000198588">
    <property type="component" value="Unassembled WGS sequence"/>
</dbReference>
<dbReference type="STRING" id="1165689.SAMN02927914_02875"/>
<gene>
    <name evidence="1" type="ORF">SAMN02927914_02875</name>
</gene>
<dbReference type="EMBL" id="FMXM01000008">
    <property type="protein sequence ID" value="SDA77403.1"/>
    <property type="molecule type" value="Genomic_DNA"/>
</dbReference>
<proteinExistence type="predicted"/>
<evidence type="ECO:0000313" key="1">
    <source>
        <dbReference type="EMBL" id="SDA77403.1"/>
    </source>
</evidence>
<protein>
    <submittedName>
        <fullName evidence="1">Uncharacterized protein</fullName>
    </submittedName>
</protein>
<evidence type="ECO:0000313" key="2">
    <source>
        <dbReference type="Proteomes" id="UP000198588"/>
    </source>
</evidence>
<dbReference type="AlphaFoldDB" id="A0A1G5Y3Y8"/>
<sequence length="47" mass="5546">MSARARQILNRLFTMKADAVFPRDRWNLQRRRTFPQQDLQDGVGGMP</sequence>
<name>A0A1G5Y3Y8_9HYPH</name>
<reference evidence="1 2" key="1">
    <citation type="submission" date="2016-10" db="EMBL/GenBank/DDBJ databases">
        <authorList>
            <person name="de Groot N.N."/>
        </authorList>
    </citation>
    <scope>NUCLEOTIDE SEQUENCE [LARGE SCALE GENOMIC DNA]</scope>
    <source>
        <strain evidence="1 2">CGMCC 1.12097</strain>
    </source>
</reference>
<accession>A0A1G5Y3Y8</accession>
<organism evidence="1 2">
    <name type="scientific">Mesorhizobium qingshengii</name>
    <dbReference type="NCBI Taxonomy" id="1165689"/>
    <lineage>
        <taxon>Bacteria</taxon>
        <taxon>Pseudomonadati</taxon>
        <taxon>Pseudomonadota</taxon>
        <taxon>Alphaproteobacteria</taxon>
        <taxon>Hyphomicrobiales</taxon>
        <taxon>Phyllobacteriaceae</taxon>
        <taxon>Mesorhizobium</taxon>
    </lineage>
</organism>